<feature type="region of interest" description="Disordered" evidence="1">
    <location>
        <begin position="315"/>
        <end position="339"/>
    </location>
</feature>
<keyword evidence="3" id="KW-1185">Reference proteome</keyword>
<name>A0A388L711_CHABU</name>
<gene>
    <name evidence="2" type="ORF">CBR_g26025</name>
</gene>
<evidence type="ECO:0000256" key="1">
    <source>
        <dbReference type="SAM" id="MobiDB-lite"/>
    </source>
</evidence>
<comment type="caution">
    <text evidence="2">The sequence shown here is derived from an EMBL/GenBank/DDBJ whole genome shotgun (WGS) entry which is preliminary data.</text>
</comment>
<dbReference type="AlphaFoldDB" id="A0A388L711"/>
<feature type="region of interest" description="Disordered" evidence="1">
    <location>
        <begin position="1"/>
        <end position="102"/>
    </location>
</feature>
<feature type="compositionally biased region" description="Acidic residues" evidence="1">
    <location>
        <begin position="317"/>
        <end position="339"/>
    </location>
</feature>
<feature type="region of interest" description="Disordered" evidence="1">
    <location>
        <begin position="165"/>
        <end position="215"/>
    </location>
</feature>
<reference evidence="2 3" key="1">
    <citation type="journal article" date="2018" name="Cell">
        <title>The Chara Genome: Secondary Complexity and Implications for Plant Terrestrialization.</title>
        <authorList>
            <person name="Nishiyama T."/>
            <person name="Sakayama H."/>
            <person name="Vries J.D."/>
            <person name="Buschmann H."/>
            <person name="Saint-Marcoux D."/>
            <person name="Ullrich K.K."/>
            <person name="Haas F.B."/>
            <person name="Vanderstraeten L."/>
            <person name="Becker D."/>
            <person name="Lang D."/>
            <person name="Vosolsobe S."/>
            <person name="Rombauts S."/>
            <person name="Wilhelmsson P.K.I."/>
            <person name="Janitza P."/>
            <person name="Kern R."/>
            <person name="Heyl A."/>
            <person name="Rumpler F."/>
            <person name="Villalobos L.I.A.C."/>
            <person name="Clay J.M."/>
            <person name="Skokan R."/>
            <person name="Toyoda A."/>
            <person name="Suzuki Y."/>
            <person name="Kagoshima H."/>
            <person name="Schijlen E."/>
            <person name="Tajeshwar N."/>
            <person name="Catarino B."/>
            <person name="Hetherington A.J."/>
            <person name="Saltykova A."/>
            <person name="Bonnot C."/>
            <person name="Breuninger H."/>
            <person name="Symeonidi A."/>
            <person name="Radhakrishnan G.V."/>
            <person name="Van Nieuwerburgh F."/>
            <person name="Deforce D."/>
            <person name="Chang C."/>
            <person name="Karol K.G."/>
            <person name="Hedrich R."/>
            <person name="Ulvskov P."/>
            <person name="Glockner G."/>
            <person name="Delwiche C.F."/>
            <person name="Petrasek J."/>
            <person name="Van de Peer Y."/>
            <person name="Friml J."/>
            <person name="Beilby M."/>
            <person name="Dolan L."/>
            <person name="Kohara Y."/>
            <person name="Sugano S."/>
            <person name="Fujiyama A."/>
            <person name="Delaux P.-M."/>
            <person name="Quint M."/>
            <person name="TheiBen G."/>
            <person name="Hagemann M."/>
            <person name="Harholt J."/>
            <person name="Dunand C."/>
            <person name="Zachgo S."/>
            <person name="Langdale J."/>
            <person name="Maumus F."/>
            <person name="Straeten D.V.D."/>
            <person name="Gould S.B."/>
            <person name="Rensing S.A."/>
        </authorList>
    </citation>
    <scope>NUCLEOTIDE SEQUENCE [LARGE SCALE GENOMIC DNA]</scope>
    <source>
        <strain evidence="2 3">S276</strain>
    </source>
</reference>
<feature type="compositionally biased region" description="Basic and acidic residues" evidence="1">
    <location>
        <begin position="1"/>
        <end position="87"/>
    </location>
</feature>
<sequence length="339" mass="37861">MENERRAREEQERLAKEAETKRAEEDARKEAEKEARLAKMMNERWSEMEKKREEDNKKLWEKLEKYKGTEVVEGDKANAENKKRGQDEMAGAATGQPSTPRQRVNEMGALNAGLLLMNIDSVQRAQAQQNKLMERQQAQQNAMFERMMGMLERFEASHRANSAVAPPFQTAPSGSTHIEPTPVTRSRAPPPASIPVQDRPGPSGTQTPAAGRTTGRLAEVFASVEGTARRMSGSLSAVGLGTPPGLGFDRVREGRKAVVANPGPDGGRQYREDMEKELTAKYKQELVELCNKDKIKYHNKKQAVADLTAIRVRDAYGEEGEEDDHVEETTEETQEENPS</sequence>
<proteinExistence type="predicted"/>
<dbReference type="Gramene" id="GBG78087">
    <property type="protein sequence ID" value="GBG78087"/>
    <property type="gene ID" value="CBR_g26025"/>
</dbReference>
<evidence type="ECO:0000313" key="2">
    <source>
        <dbReference type="EMBL" id="GBG78087.1"/>
    </source>
</evidence>
<organism evidence="2 3">
    <name type="scientific">Chara braunii</name>
    <name type="common">Braun's stonewort</name>
    <dbReference type="NCBI Taxonomy" id="69332"/>
    <lineage>
        <taxon>Eukaryota</taxon>
        <taxon>Viridiplantae</taxon>
        <taxon>Streptophyta</taxon>
        <taxon>Charophyceae</taxon>
        <taxon>Charales</taxon>
        <taxon>Characeae</taxon>
        <taxon>Chara</taxon>
    </lineage>
</organism>
<dbReference type="Proteomes" id="UP000265515">
    <property type="component" value="Unassembled WGS sequence"/>
</dbReference>
<protein>
    <submittedName>
        <fullName evidence="2">Uncharacterized protein</fullName>
    </submittedName>
</protein>
<evidence type="ECO:0000313" key="3">
    <source>
        <dbReference type="Proteomes" id="UP000265515"/>
    </source>
</evidence>
<accession>A0A388L711</accession>
<dbReference type="EMBL" id="BFEA01000286">
    <property type="protein sequence ID" value="GBG78087.1"/>
    <property type="molecule type" value="Genomic_DNA"/>
</dbReference>